<protein>
    <submittedName>
        <fullName evidence="1">Uncharacterized protein</fullName>
    </submittedName>
</protein>
<evidence type="ECO:0000313" key="2">
    <source>
        <dbReference type="Proteomes" id="UP000834106"/>
    </source>
</evidence>
<sequence length="126" mass="14354">MDILIVPMQIRLPSIRYGLQWIPMLGMRRSISTMGTYSSGSISGGCWLSSLRWKLESGEFEEGQNLTLQELMKDKGMVWDEIVQENGLTPTKLEDVGVWWFAEVILGTECFLDTMNKSKEHGFLGF</sequence>
<reference evidence="1" key="1">
    <citation type="submission" date="2023-05" db="EMBL/GenBank/DDBJ databases">
        <authorList>
            <person name="Huff M."/>
        </authorList>
    </citation>
    <scope>NUCLEOTIDE SEQUENCE</scope>
</reference>
<dbReference type="Gene3D" id="3.40.50.720">
    <property type="entry name" value="NAD(P)-binding Rossmann-like Domain"/>
    <property type="match status" value="1"/>
</dbReference>
<dbReference type="AlphaFoldDB" id="A0AAD2EEE3"/>
<name>A0AAD2EEE3_9LAMI</name>
<dbReference type="EMBL" id="OU503057">
    <property type="protein sequence ID" value="CAI9786283.1"/>
    <property type="molecule type" value="Genomic_DNA"/>
</dbReference>
<keyword evidence="2" id="KW-1185">Reference proteome</keyword>
<dbReference type="PANTHER" id="PTHR32487:SF0">
    <property type="entry name" value="3-OXO-DELTA(4,5)-STEROID 5-BETA-REDUCTASE"/>
    <property type="match status" value="1"/>
</dbReference>
<organism evidence="1 2">
    <name type="scientific">Fraxinus pennsylvanica</name>
    <dbReference type="NCBI Taxonomy" id="56036"/>
    <lineage>
        <taxon>Eukaryota</taxon>
        <taxon>Viridiplantae</taxon>
        <taxon>Streptophyta</taxon>
        <taxon>Embryophyta</taxon>
        <taxon>Tracheophyta</taxon>
        <taxon>Spermatophyta</taxon>
        <taxon>Magnoliopsida</taxon>
        <taxon>eudicotyledons</taxon>
        <taxon>Gunneridae</taxon>
        <taxon>Pentapetalae</taxon>
        <taxon>asterids</taxon>
        <taxon>lamiids</taxon>
        <taxon>Lamiales</taxon>
        <taxon>Oleaceae</taxon>
        <taxon>Oleeae</taxon>
        <taxon>Fraxinus</taxon>
    </lineage>
</organism>
<dbReference type="Proteomes" id="UP000834106">
    <property type="component" value="Chromosome 22"/>
</dbReference>
<gene>
    <name evidence="1" type="ORF">FPE_LOCUS33713</name>
</gene>
<accession>A0AAD2EEE3</accession>
<dbReference type="PANTHER" id="PTHR32487">
    <property type="entry name" value="3-OXO-DELTA(4,5)-STEROID 5-BETA-REDUCTASE"/>
    <property type="match status" value="1"/>
</dbReference>
<evidence type="ECO:0000313" key="1">
    <source>
        <dbReference type="EMBL" id="CAI9786283.1"/>
    </source>
</evidence>
<proteinExistence type="predicted"/>